<dbReference type="AlphaFoldDB" id="A0A0N4W7C7"/>
<keyword evidence="2" id="KW-1185">Reference proteome</keyword>
<evidence type="ECO:0000313" key="3">
    <source>
        <dbReference type="WBParaSite" id="HPLM_0000602601-mRNA-1"/>
    </source>
</evidence>
<protein>
    <submittedName>
        <fullName evidence="3">Secreted protein</fullName>
    </submittedName>
</protein>
<evidence type="ECO:0000313" key="2">
    <source>
        <dbReference type="Proteomes" id="UP000268014"/>
    </source>
</evidence>
<evidence type="ECO:0000313" key="1">
    <source>
        <dbReference type="EMBL" id="VDO27732.1"/>
    </source>
</evidence>
<proteinExistence type="predicted"/>
<name>A0A0N4W7C7_HAEPC</name>
<dbReference type="WBParaSite" id="HPLM_0000602601-mRNA-1">
    <property type="protein sequence ID" value="HPLM_0000602601-mRNA-1"/>
    <property type="gene ID" value="HPLM_0000602601"/>
</dbReference>
<reference evidence="3" key="1">
    <citation type="submission" date="2017-02" db="UniProtKB">
        <authorList>
            <consortium name="WormBaseParasite"/>
        </authorList>
    </citation>
    <scope>IDENTIFICATION</scope>
</reference>
<reference evidence="1 2" key="2">
    <citation type="submission" date="2018-11" db="EMBL/GenBank/DDBJ databases">
        <authorList>
            <consortium name="Pathogen Informatics"/>
        </authorList>
    </citation>
    <scope>NUCLEOTIDE SEQUENCE [LARGE SCALE GENOMIC DNA]</scope>
    <source>
        <strain evidence="1 2">MHpl1</strain>
    </source>
</reference>
<dbReference type="Proteomes" id="UP000268014">
    <property type="component" value="Unassembled WGS sequence"/>
</dbReference>
<organism evidence="3">
    <name type="scientific">Haemonchus placei</name>
    <name type="common">Barber's pole worm</name>
    <dbReference type="NCBI Taxonomy" id="6290"/>
    <lineage>
        <taxon>Eukaryota</taxon>
        <taxon>Metazoa</taxon>
        <taxon>Ecdysozoa</taxon>
        <taxon>Nematoda</taxon>
        <taxon>Chromadorea</taxon>
        <taxon>Rhabditida</taxon>
        <taxon>Rhabditina</taxon>
        <taxon>Rhabditomorpha</taxon>
        <taxon>Strongyloidea</taxon>
        <taxon>Trichostrongylidae</taxon>
        <taxon>Haemonchus</taxon>
    </lineage>
</organism>
<accession>A0A0N4W7C7</accession>
<gene>
    <name evidence="1" type="ORF">HPLM_LOCUS6018</name>
</gene>
<dbReference type="EMBL" id="UZAF01016426">
    <property type="protein sequence ID" value="VDO27732.1"/>
    <property type="molecule type" value="Genomic_DNA"/>
</dbReference>
<sequence length="141" mass="16040">MPSARQTALRVICSPAFLLRPLSAWFHSEALHCVHHLRNHTASLSEGSNEQRLDLVSTQISPVQSRPALPKRAHFTYPPVQPLYRLHTQASSGRAASSPKAERCVREFLLKCSEQTPEVPSYWITANYRFRSSIPHFHRIS</sequence>